<evidence type="ECO:0000313" key="2">
    <source>
        <dbReference type="Proteomes" id="UP000651057"/>
    </source>
</evidence>
<evidence type="ECO:0000313" key="1">
    <source>
        <dbReference type="EMBL" id="MBL0686032.1"/>
    </source>
</evidence>
<organism evidence="1 2">
    <name type="scientific">Aquimarina mytili</name>
    <dbReference type="NCBI Taxonomy" id="874423"/>
    <lineage>
        <taxon>Bacteria</taxon>
        <taxon>Pseudomonadati</taxon>
        <taxon>Bacteroidota</taxon>
        <taxon>Flavobacteriia</taxon>
        <taxon>Flavobacteriales</taxon>
        <taxon>Flavobacteriaceae</taxon>
        <taxon>Aquimarina</taxon>
    </lineage>
</organism>
<dbReference type="InterPro" id="IPR051082">
    <property type="entry name" value="Pentapeptide-BTB/POZ_domain"/>
</dbReference>
<dbReference type="Pfam" id="PF13599">
    <property type="entry name" value="Pentapeptide_4"/>
    <property type="match status" value="1"/>
</dbReference>
<reference evidence="1" key="1">
    <citation type="submission" date="2021-01" db="EMBL/GenBank/DDBJ databases">
        <authorList>
            <person name="Zhong Y.L."/>
        </authorList>
    </citation>
    <scope>NUCLEOTIDE SEQUENCE</scope>
    <source>
        <strain evidence="1">KCTC 23302</strain>
    </source>
</reference>
<dbReference type="SUPFAM" id="SSF141571">
    <property type="entry name" value="Pentapeptide repeat-like"/>
    <property type="match status" value="2"/>
</dbReference>
<dbReference type="InterPro" id="IPR001646">
    <property type="entry name" value="5peptide_repeat"/>
</dbReference>
<dbReference type="AlphaFoldDB" id="A0A936ZXC1"/>
<accession>A0A936ZXC1</accession>
<name>A0A936ZXC1_9FLAO</name>
<dbReference type="Proteomes" id="UP000651057">
    <property type="component" value="Unassembled WGS sequence"/>
</dbReference>
<comment type="caution">
    <text evidence="1">The sequence shown here is derived from an EMBL/GenBank/DDBJ whole genome shotgun (WGS) entry which is preliminary data.</text>
</comment>
<proteinExistence type="predicted"/>
<dbReference type="PANTHER" id="PTHR14136">
    <property type="entry name" value="BTB_POZ DOMAIN-CONTAINING PROTEIN KCTD9"/>
    <property type="match status" value="1"/>
</dbReference>
<dbReference type="Pfam" id="PF00805">
    <property type="entry name" value="Pentapeptide"/>
    <property type="match status" value="1"/>
</dbReference>
<sequence>MKFIFLLLLPITLLSQTPTSELPYKDQPISKKIQHHKRWLNTSDNLKGKQLDVDKEDLTGVDFSGIDLSKAKFKNCILKFAMFSNTNLSLTEFVDCDLSNADLSNTILNDSKFIRCTMNGSSFKNSEIKRATFTAKQNVVDTSYVNFENTKVHSVEFGHINFKNFSLQGANFFNNKFFTCQFPNKDFRVFERFERTLFDKCILDNSTAIGVKFGEIKFISSNARDVDFTKAEFIRCIILNQSDFSGSKFIEANLRGSYFRNSRFRRCGFSKTNLDDSEIRVCDFESAVIQEPIARNTDFSGSNFYAGYLNFSDVHSKANFTGCTWSNGNQCDTESFGYCKQVVDNN</sequence>
<keyword evidence="2" id="KW-1185">Reference proteome</keyword>
<dbReference type="PANTHER" id="PTHR14136:SF17">
    <property type="entry name" value="BTB_POZ DOMAIN-CONTAINING PROTEIN KCTD9"/>
    <property type="match status" value="1"/>
</dbReference>
<protein>
    <submittedName>
        <fullName evidence="1">Pentapeptide repeat-containing protein</fullName>
    </submittedName>
</protein>
<dbReference type="Gene3D" id="2.160.20.80">
    <property type="entry name" value="E3 ubiquitin-protein ligase SopA"/>
    <property type="match status" value="3"/>
</dbReference>
<dbReference type="RefSeq" id="WP_201924559.1">
    <property type="nucleotide sequence ID" value="NZ_BAABAX010000013.1"/>
</dbReference>
<gene>
    <name evidence="1" type="ORF">JJQ60_21070</name>
</gene>
<dbReference type="EMBL" id="JAERQJ010000017">
    <property type="protein sequence ID" value="MBL0686032.1"/>
    <property type="molecule type" value="Genomic_DNA"/>
</dbReference>